<dbReference type="Pfam" id="PF13377">
    <property type="entry name" value="Peripla_BP_3"/>
    <property type="match status" value="1"/>
</dbReference>
<evidence type="ECO:0000256" key="4">
    <source>
        <dbReference type="SAM" id="Coils"/>
    </source>
</evidence>
<feature type="domain" description="Histidine kinase/HSP90-like ATPase" evidence="5">
    <location>
        <begin position="688"/>
        <end position="788"/>
    </location>
</feature>
<name>A0A2S4JLH7_9SPIO</name>
<dbReference type="Gene3D" id="1.20.5.1930">
    <property type="match status" value="1"/>
</dbReference>
<dbReference type="SUPFAM" id="SSF53822">
    <property type="entry name" value="Periplasmic binding protein-like I"/>
    <property type="match status" value="1"/>
</dbReference>
<dbReference type="CDD" id="cd16917">
    <property type="entry name" value="HATPase_UhpB-NarQ-NarX-like"/>
    <property type="match status" value="1"/>
</dbReference>
<reference evidence="7" key="1">
    <citation type="submission" date="2015-12" db="EMBL/GenBank/DDBJ databases">
        <authorList>
            <person name="Lodha T.D."/>
            <person name="Chintalapati S."/>
            <person name="Chintalapati V.R."/>
            <person name="Sravanthi T."/>
        </authorList>
    </citation>
    <scope>NUCLEOTIDE SEQUENCE [LARGE SCALE GENOMIC DNA]</scope>
    <source>
        <strain evidence="7">JC133</strain>
    </source>
</reference>
<keyword evidence="7" id="KW-1185">Reference proteome</keyword>
<dbReference type="SUPFAM" id="SSF55874">
    <property type="entry name" value="ATPase domain of HSP90 chaperone/DNA topoisomerase II/histidine kinase"/>
    <property type="match status" value="1"/>
</dbReference>
<comment type="caution">
    <text evidence="6">The sequence shown here is derived from an EMBL/GenBank/DDBJ whole genome shotgun (WGS) entry which is preliminary data.</text>
</comment>
<dbReference type="Proteomes" id="UP000237350">
    <property type="component" value="Unassembled WGS sequence"/>
</dbReference>
<dbReference type="SMART" id="SM00387">
    <property type="entry name" value="HATPase_c"/>
    <property type="match status" value="1"/>
</dbReference>
<evidence type="ECO:0000313" key="6">
    <source>
        <dbReference type="EMBL" id="POR00342.1"/>
    </source>
</evidence>
<gene>
    <name evidence="6" type="ORF">AU468_09715</name>
</gene>
<dbReference type="InterPro" id="IPR003594">
    <property type="entry name" value="HATPase_dom"/>
</dbReference>
<dbReference type="GO" id="GO:0000155">
    <property type="term" value="F:phosphorelay sensor kinase activity"/>
    <property type="evidence" value="ECO:0007669"/>
    <property type="project" value="InterPro"/>
</dbReference>
<dbReference type="GO" id="GO:0003700">
    <property type="term" value="F:DNA-binding transcription factor activity"/>
    <property type="evidence" value="ECO:0007669"/>
    <property type="project" value="TreeGrafter"/>
</dbReference>
<accession>A0A2S4JLH7</accession>
<dbReference type="EMBL" id="LPWH01000076">
    <property type="protein sequence ID" value="POR00342.1"/>
    <property type="molecule type" value="Genomic_DNA"/>
</dbReference>
<keyword evidence="2" id="KW-0238">DNA-binding</keyword>
<dbReference type="Pfam" id="PF07730">
    <property type="entry name" value="HisKA_3"/>
    <property type="match status" value="1"/>
</dbReference>
<dbReference type="GO" id="GO:0016020">
    <property type="term" value="C:membrane"/>
    <property type="evidence" value="ECO:0007669"/>
    <property type="project" value="InterPro"/>
</dbReference>
<sequence>MGATVGVFAVELDDAYQSVIWRGIEYQAGWLGLGVLSFLGSRSDYPIVSEASLNVAYNLAGPQNVDGIILISSAIATLHDSVDLEELFAPWSGLPRVSVGIRIPGMSSITVEEVREVSLIIRHLVKQHDRRRFALITGPLGHFESVARKRAVEDTLKGYGLPLDERLVASGSFRQASGEEAVAQLLGTGLDFDALVCLNDRMAQGALKALTRRGIRVPEDVSLTGFDGSEFSKYASPPLTTVIQPLYEMGLSAVDVLNRLFQGGNDEHVVLSCTSVIRESCGCVSGVGEVVPISDVPSYATPQEEEAVDELSRQLRSGDADGFVSRLNVALDATGRESGALDRWNEYLSVVEIRAGAALPMTARMVVGEKMARYQAARRISTEDTFTKLRLISSLLAGAFELSAMFSRLEEGLSLFGISTGFLVTFEAERVDSQESVERVARADQSDPRRARLLLAMDRNRYPIPSNGIVFDTMDILPSSFGNDWRQTRWVLTPLVFENEPLGYLLLPGGFESPLLYEILQEQITSNLKGTLLLEQVRTHERTLRDEVAARTRDLQQINEELSREVRRRAELEQEVIDVSNRTMERIGQDLHDDLCQHLSGITLLTSMVRNSVVAGEETDVDSLDRINTLLTDSIVRVKQIARGLVPTGLEARGLVWKVESLVLEAKRSTEKRLFFTADDGFCFTETDTAVQAYRIIQEALANALQHSEANEIAISLYPEIAGGHSFMVAEVRDDGRGIAGHGPAGGLGLRTMRYRAGILKAELSIGKVSDDTGYPGTLVRCRIPVQQGEQKR</sequence>
<evidence type="ECO:0000256" key="3">
    <source>
        <dbReference type="ARBA" id="ARBA00023163"/>
    </source>
</evidence>
<protein>
    <recommendedName>
        <fullName evidence="5">Histidine kinase/HSP90-like ATPase domain-containing protein</fullName>
    </recommendedName>
</protein>
<dbReference type="CDD" id="cd06267">
    <property type="entry name" value="PBP1_LacI_sugar_binding-like"/>
    <property type="match status" value="1"/>
</dbReference>
<dbReference type="PANTHER" id="PTHR30146:SF24">
    <property type="entry name" value="XYLOSE OPERON REGULATORY PROTEIN"/>
    <property type="match status" value="1"/>
</dbReference>
<organism evidence="6 7">
    <name type="scientific">Alkalispirochaeta sphaeroplastigenens</name>
    <dbReference type="NCBI Taxonomy" id="1187066"/>
    <lineage>
        <taxon>Bacteria</taxon>
        <taxon>Pseudomonadati</taxon>
        <taxon>Spirochaetota</taxon>
        <taxon>Spirochaetia</taxon>
        <taxon>Spirochaetales</taxon>
        <taxon>Spirochaetaceae</taxon>
        <taxon>Alkalispirochaeta</taxon>
    </lineage>
</organism>
<evidence type="ECO:0000259" key="5">
    <source>
        <dbReference type="SMART" id="SM00387"/>
    </source>
</evidence>
<dbReference type="GO" id="GO:0000976">
    <property type="term" value="F:transcription cis-regulatory region binding"/>
    <property type="evidence" value="ECO:0007669"/>
    <property type="project" value="TreeGrafter"/>
</dbReference>
<keyword evidence="1" id="KW-0805">Transcription regulation</keyword>
<dbReference type="InterPro" id="IPR011712">
    <property type="entry name" value="Sig_transdc_His_kin_sub3_dim/P"/>
</dbReference>
<dbReference type="Gene3D" id="3.40.50.2300">
    <property type="match status" value="2"/>
</dbReference>
<keyword evidence="3" id="KW-0804">Transcription</keyword>
<proteinExistence type="predicted"/>
<dbReference type="GO" id="GO:0046983">
    <property type="term" value="F:protein dimerization activity"/>
    <property type="evidence" value="ECO:0007669"/>
    <property type="project" value="InterPro"/>
</dbReference>
<evidence type="ECO:0000256" key="2">
    <source>
        <dbReference type="ARBA" id="ARBA00023125"/>
    </source>
</evidence>
<feature type="coiled-coil region" evidence="4">
    <location>
        <begin position="545"/>
        <end position="582"/>
    </location>
</feature>
<dbReference type="InterPro" id="IPR028082">
    <property type="entry name" value="Peripla_BP_I"/>
</dbReference>
<dbReference type="InterPro" id="IPR046335">
    <property type="entry name" value="LacI/GalR-like_sensor"/>
</dbReference>
<dbReference type="PANTHER" id="PTHR30146">
    <property type="entry name" value="LACI-RELATED TRANSCRIPTIONAL REPRESSOR"/>
    <property type="match status" value="1"/>
</dbReference>
<evidence type="ECO:0000256" key="1">
    <source>
        <dbReference type="ARBA" id="ARBA00023015"/>
    </source>
</evidence>
<dbReference type="RefSeq" id="WP_181015531.1">
    <property type="nucleotide sequence ID" value="NZ_LPWH01000076.1"/>
</dbReference>
<dbReference type="Gene3D" id="3.30.565.10">
    <property type="entry name" value="Histidine kinase-like ATPase, C-terminal domain"/>
    <property type="match status" value="1"/>
</dbReference>
<dbReference type="AlphaFoldDB" id="A0A2S4JLH7"/>
<keyword evidence="4" id="KW-0175">Coiled coil</keyword>
<dbReference type="InterPro" id="IPR036890">
    <property type="entry name" value="HATPase_C_sf"/>
</dbReference>
<evidence type="ECO:0000313" key="7">
    <source>
        <dbReference type="Proteomes" id="UP000237350"/>
    </source>
</evidence>